<reference evidence="2 3" key="1">
    <citation type="journal article" date="2016" name="Mol. Biol. Evol.">
        <title>Comparative Genomics of Early-Diverging Mushroom-Forming Fungi Provides Insights into the Origins of Lignocellulose Decay Capabilities.</title>
        <authorList>
            <person name="Nagy L.G."/>
            <person name="Riley R."/>
            <person name="Tritt A."/>
            <person name="Adam C."/>
            <person name="Daum C."/>
            <person name="Floudas D."/>
            <person name="Sun H."/>
            <person name="Yadav J.S."/>
            <person name="Pangilinan J."/>
            <person name="Larsson K.H."/>
            <person name="Matsuura K."/>
            <person name="Barry K."/>
            <person name="Labutti K."/>
            <person name="Kuo R."/>
            <person name="Ohm R.A."/>
            <person name="Bhattacharya S.S."/>
            <person name="Shirouzu T."/>
            <person name="Yoshinaga Y."/>
            <person name="Martin F.M."/>
            <person name="Grigoriev I.V."/>
            <person name="Hibbett D.S."/>
        </authorList>
    </citation>
    <scope>NUCLEOTIDE SEQUENCE [LARGE SCALE GENOMIC DNA]</scope>
    <source>
        <strain evidence="2 3">TUFC12733</strain>
    </source>
</reference>
<proteinExistence type="predicted"/>
<dbReference type="AlphaFoldDB" id="A0A167FJG5"/>
<feature type="region of interest" description="Disordered" evidence="1">
    <location>
        <begin position="26"/>
        <end position="46"/>
    </location>
</feature>
<feature type="compositionally biased region" description="Acidic residues" evidence="1">
    <location>
        <begin position="158"/>
        <end position="178"/>
    </location>
</feature>
<feature type="non-terminal residue" evidence="2">
    <location>
        <position position="240"/>
    </location>
</feature>
<protein>
    <submittedName>
        <fullName evidence="2">Uncharacterized protein</fullName>
    </submittedName>
</protein>
<name>A0A167FJG5_CALVF</name>
<feature type="compositionally biased region" description="Basic residues" evidence="1">
    <location>
        <begin position="26"/>
        <end position="45"/>
    </location>
</feature>
<organism evidence="2 3">
    <name type="scientific">Calocera viscosa (strain TUFC12733)</name>
    <dbReference type="NCBI Taxonomy" id="1330018"/>
    <lineage>
        <taxon>Eukaryota</taxon>
        <taxon>Fungi</taxon>
        <taxon>Dikarya</taxon>
        <taxon>Basidiomycota</taxon>
        <taxon>Agaricomycotina</taxon>
        <taxon>Dacrymycetes</taxon>
        <taxon>Dacrymycetales</taxon>
        <taxon>Dacrymycetaceae</taxon>
        <taxon>Calocera</taxon>
    </lineage>
</organism>
<feature type="compositionally biased region" description="Pro residues" evidence="1">
    <location>
        <begin position="63"/>
        <end position="79"/>
    </location>
</feature>
<keyword evidence="3" id="KW-1185">Reference proteome</keyword>
<evidence type="ECO:0000313" key="3">
    <source>
        <dbReference type="Proteomes" id="UP000076738"/>
    </source>
</evidence>
<accession>A0A167FJG5</accession>
<dbReference type="Proteomes" id="UP000076738">
    <property type="component" value="Unassembled WGS sequence"/>
</dbReference>
<evidence type="ECO:0000256" key="1">
    <source>
        <dbReference type="SAM" id="MobiDB-lite"/>
    </source>
</evidence>
<dbReference type="EMBL" id="KV417383">
    <property type="protein sequence ID" value="KZO89554.1"/>
    <property type="molecule type" value="Genomic_DNA"/>
</dbReference>
<gene>
    <name evidence="2" type="ORF">CALVIDRAFT_569828</name>
</gene>
<feature type="region of interest" description="Disordered" evidence="1">
    <location>
        <begin position="61"/>
        <end position="193"/>
    </location>
</feature>
<feature type="compositionally biased region" description="Acidic residues" evidence="1">
    <location>
        <begin position="82"/>
        <end position="94"/>
    </location>
</feature>
<sequence length="240" mass="26275">MAPTPRVICKCPRCNGQAVPKTTYHRHRQAEHAKLQRKVSKKAARRMTDEMHLKAQAFLKTLAPPPLAAPAPQSPPPGGLEPELEEDINVDMDPGEAMPLQGIDTASRSLARQVAASDAPEGEGKGEGEIGEGGEGEAEGREGEEGESGGEESRGEGEAEERDDGDEEEEEEDELDDEAMLRMRALPDNLSTNDQRCFKAFKAKTEAHLSISQYDTLHKHFPQSFPPLSEVQRRVKALSE</sequence>
<dbReference type="OrthoDB" id="10565729at2759"/>
<evidence type="ECO:0000313" key="2">
    <source>
        <dbReference type="EMBL" id="KZO89554.1"/>
    </source>
</evidence>